<proteinExistence type="inferred from homology"/>
<gene>
    <name evidence="7" type="ORF">FSP39_017717</name>
</gene>
<dbReference type="AlphaFoldDB" id="A0AA88XPX6"/>
<dbReference type="PANTHER" id="PTHR23162:SF10">
    <property type="entry name" value="FI13205P"/>
    <property type="match status" value="1"/>
</dbReference>
<keyword evidence="8" id="KW-1185">Reference proteome</keyword>
<dbReference type="InterPro" id="IPR026099">
    <property type="entry name" value="Odf2-rel"/>
</dbReference>
<comment type="subcellular location">
    <subcellularLocation>
        <location evidence="1">Cytoplasm</location>
        <location evidence="1">Cytoskeleton</location>
        <location evidence="1">Microtubule organizing center</location>
        <location evidence="1">Centrosome</location>
    </subcellularLocation>
</comment>
<evidence type="ECO:0000256" key="3">
    <source>
        <dbReference type="ARBA" id="ARBA00022490"/>
    </source>
</evidence>
<evidence type="ECO:0000313" key="8">
    <source>
        <dbReference type="Proteomes" id="UP001186944"/>
    </source>
</evidence>
<accession>A0AA88XPX6</accession>
<evidence type="ECO:0000313" key="7">
    <source>
        <dbReference type="EMBL" id="KAK3088329.1"/>
    </source>
</evidence>
<feature type="compositionally biased region" description="Low complexity" evidence="6">
    <location>
        <begin position="84"/>
        <end position="97"/>
    </location>
</feature>
<feature type="compositionally biased region" description="Basic residues" evidence="6">
    <location>
        <begin position="58"/>
        <end position="68"/>
    </location>
</feature>
<keyword evidence="3" id="KW-0963">Cytoplasm</keyword>
<dbReference type="Proteomes" id="UP001186944">
    <property type="component" value="Unassembled WGS sequence"/>
</dbReference>
<dbReference type="EMBL" id="VSWD01000011">
    <property type="protein sequence ID" value="KAK3088329.1"/>
    <property type="molecule type" value="Genomic_DNA"/>
</dbReference>
<keyword evidence="5" id="KW-0206">Cytoskeleton</keyword>
<evidence type="ECO:0000256" key="6">
    <source>
        <dbReference type="SAM" id="MobiDB-lite"/>
    </source>
</evidence>
<name>A0AA88XPX6_PINIB</name>
<evidence type="ECO:0000256" key="1">
    <source>
        <dbReference type="ARBA" id="ARBA00004300"/>
    </source>
</evidence>
<evidence type="ECO:0000256" key="4">
    <source>
        <dbReference type="ARBA" id="ARBA00023054"/>
    </source>
</evidence>
<reference evidence="7" key="1">
    <citation type="submission" date="2019-08" db="EMBL/GenBank/DDBJ databases">
        <title>The improved chromosome-level genome for the pearl oyster Pinctada fucata martensii using PacBio sequencing and Hi-C.</title>
        <authorList>
            <person name="Zheng Z."/>
        </authorList>
    </citation>
    <scope>NUCLEOTIDE SEQUENCE</scope>
    <source>
        <strain evidence="7">ZZ-2019</strain>
        <tissue evidence="7">Adductor muscle</tissue>
    </source>
</reference>
<dbReference type="GO" id="GO:0005813">
    <property type="term" value="C:centrosome"/>
    <property type="evidence" value="ECO:0007669"/>
    <property type="project" value="UniProtKB-SubCell"/>
</dbReference>
<organism evidence="7 8">
    <name type="scientific">Pinctada imbricata</name>
    <name type="common">Atlantic pearl-oyster</name>
    <name type="synonym">Pinctada martensii</name>
    <dbReference type="NCBI Taxonomy" id="66713"/>
    <lineage>
        <taxon>Eukaryota</taxon>
        <taxon>Metazoa</taxon>
        <taxon>Spiralia</taxon>
        <taxon>Lophotrochozoa</taxon>
        <taxon>Mollusca</taxon>
        <taxon>Bivalvia</taxon>
        <taxon>Autobranchia</taxon>
        <taxon>Pteriomorphia</taxon>
        <taxon>Pterioida</taxon>
        <taxon>Pterioidea</taxon>
        <taxon>Pteriidae</taxon>
        <taxon>Pinctada</taxon>
    </lineage>
</organism>
<dbReference type="GO" id="GO:1902017">
    <property type="term" value="P:regulation of cilium assembly"/>
    <property type="evidence" value="ECO:0007669"/>
    <property type="project" value="TreeGrafter"/>
</dbReference>
<protein>
    <submittedName>
        <fullName evidence="7">Uncharacterized protein</fullName>
    </submittedName>
</protein>
<dbReference type="PANTHER" id="PTHR23162">
    <property type="entry name" value="OUTER DENSE FIBER OF SPERM TAILS 2"/>
    <property type="match status" value="1"/>
</dbReference>
<comment type="similarity">
    <text evidence="2">Belongs to the ODF2 family.</text>
</comment>
<feature type="region of interest" description="Disordered" evidence="6">
    <location>
        <begin position="58"/>
        <end position="136"/>
    </location>
</feature>
<comment type="caution">
    <text evidence="7">The sequence shown here is derived from an EMBL/GenBank/DDBJ whole genome shotgun (WGS) entry which is preliminary data.</text>
</comment>
<evidence type="ECO:0000256" key="5">
    <source>
        <dbReference type="ARBA" id="ARBA00023212"/>
    </source>
</evidence>
<evidence type="ECO:0000256" key="2">
    <source>
        <dbReference type="ARBA" id="ARBA00009316"/>
    </source>
</evidence>
<sequence length="165" mass="18308">MSRVEKLKEGKLSGFERWSEKTIMKIVYNGSGMPIEKGLRPTSPVHVHVDDDIPVHVHVKQKTKKGTKKVVSSAANVRGKSGKRSVSAKSRSKSPSGPWVPAPGRATKGQKLPWQGPTERVEIPTQDLSTDEEEVVHGQMRNYERKIETLMSEMGSLKNEVLALL</sequence>
<keyword evidence="4" id="KW-0175">Coiled coil</keyword>